<dbReference type="EMBL" id="BAABEZ010000022">
    <property type="protein sequence ID" value="GAA4456273.1"/>
    <property type="molecule type" value="Genomic_DNA"/>
</dbReference>
<gene>
    <name evidence="2" type="ORF">GCM10023092_21300</name>
</gene>
<keyword evidence="1" id="KW-1133">Transmembrane helix</keyword>
<comment type="caution">
    <text evidence="2">The sequence shown here is derived from an EMBL/GenBank/DDBJ whole genome shotgun (WGS) entry which is preliminary data.</text>
</comment>
<name>A0ABP8MUA0_9BACT</name>
<protein>
    <recommendedName>
        <fullName evidence="4">DUF58 domain-containing protein</fullName>
    </recommendedName>
</protein>
<proteinExistence type="predicted"/>
<keyword evidence="3" id="KW-1185">Reference proteome</keyword>
<accession>A0ABP8MUA0</accession>
<organism evidence="2 3">
    <name type="scientific">Rurimicrobium arvi</name>
    <dbReference type="NCBI Taxonomy" id="2049916"/>
    <lineage>
        <taxon>Bacteria</taxon>
        <taxon>Pseudomonadati</taxon>
        <taxon>Bacteroidota</taxon>
        <taxon>Chitinophagia</taxon>
        <taxon>Chitinophagales</taxon>
        <taxon>Chitinophagaceae</taxon>
        <taxon>Rurimicrobium</taxon>
    </lineage>
</organism>
<evidence type="ECO:0000313" key="2">
    <source>
        <dbReference type="EMBL" id="GAA4456273.1"/>
    </source>
</evidence>
<evidence type="ECO:0008006" key="4">
    <source>
        <dbReference type="Google" id="ProtNLM"/>
    </source>
</evidence>
<feature type="transmembrane region" description="Helical" evidence="1">
    <location>
        <begin position="60"/>
        <end position="85"/>
    </location>
</feature>
<reference evidence="3" key="1">
    <citation type="journal article" date="2019" name="Int. J. Syst. Evol. Microbiol.">
        <title>The Global Catalogue of Microorganisms (GCM) 10K type strain sequencing project: providing services to taxonomists for standard genome sequencing and annotation.</title>
        <authorList>
            <consortium name="The Broad Institute Genomics Platform"/>
            <consortium name="The Broad Institute Genome Sequencing Center for Infectious Disease"/>
            <person name="Wu L."/>
            <person name="Ma J."/>
        </authorList>
    </citation>
    <scope>NUCLEOTIDE SEQUENCE [LARGE SCALE GENOMIC DNA]</scope>
    <source>
        <strain evidence="3">JCM 31921</strain>
    </source>
</reference>
<dbReference type="Proteomes" id="UP001501410">
    <property type="component" value="Unassembled WGS sequence"/>
</dbReference>
<dbReference type="RefSeq" id="WP_344826647.1">
    <property type="nucleotide sequence ID" value="NZ_BAABEZ010000022.1"/>
</dbReference>
<keyword evidence="1" id="KW-0472">Membrane</keyword>
<sequence>MKGKNLFKKLRYRLQYLPFTRNTLIAVIVTYSGIRLLQAPSVKEQPENATLPFIRIMSAYAGWVLLAFVGLSLISTLGSWLYFLWLYRNGRSKLEITVSGDTRKKGTFLNARLPKAWKPLLGYIKGRLYYDDLQLTDKFSMQSSERKKNSLLRAAVTGKNRLQLPDIKEYQLKGGILFFEDILQLISLPVAQPLSGSFYQAPTQLELPEENINPKKTDTLDVRIDELRKVEGEYLNYKDYESGDDVRRIVWKLFARNRSLVVRVPERMEPYASHIYFYASFYKDLTTSGNEAYAAEMLNYYKSQVWSVYNELSKKEWQVKYIPDQELRTGGSTDSRAQVERLVSNSDWHKDLSLRAYFSTKKGSVLLVHSFSDPKEIEQIIEEADPSLRIMFVPLSQCFRNLYVFRWISRLLFLPGTDRLAKLKANWVLTPLRRRVLKNEKTIAQILKQHHS</sequence>
<evidence type="ECO:0000313" key="3">
    <source>
        <dbReference type="Proteomes" id="UP001501410"/>
    </source>
</evidence>
<evidence type="ECO:0000256" key="1">
    <source>
        <dbReference type="SAM" id="Phobius"/>
    </source>
</evidence>
<keyword evidence="1" id="KW-0812">Transmembrane</keyword>